<proteinExistence type="predicted"/>
<protein>
    <submittedName>
        <fullName evidence="1">Uncharacterized protein</fullName>
    </submittedName>
</protein>
<evidence type="ECO:0000313" key="2">
    <source>
        <dbReference type="Proteomes" id="UP001162640"/>
    </source>
</evidence>
<reference evidence="2" key="1">
    <citation type="journal article" date="2023" name="Commun. Biol.">
        <title>Genome analysis of Parmales, the sister group of diatoms, reveals the evolutionary specialization of diatoms from phago-mixotrophs to photoautotrophs.</title>
        <authorList>
            <person name="Ban H."/>
            <person name="Sato S."/>
            <person name="Yoshikawa S."/>
            <person name="Yamada K."/>
            <person name="Nakamura Y."/>
            <person name="Ichinomiya M."/>
            <person name="Sato N."/>
            <person name="Blanc-Mathieu R."/>
            <person name="Endo H."/>
            <person name="Kuwata A."/>
            <person name="Ogata H."/>
        </authorList>
    </citation>
    <scope>NUCLEOTIDE SEQUENCE [LARGE SCALE GENOMIC DNA]</scope>
</reference>
<dbReference type="EMBL" id="BLQM01000289">
    <property type="protein sequence ID" value="GMH80778.1"/>
    <property type="molecule type" value="Genomic_DNA"/>
</dbReference>
<sequence>MGRFRLGIYNTTDQIQRLQHFNGNDEPEPKPALPLTGLKFSFLNDLGSEQTEAYISFLVKVSGGDFVSFGELTNSTFGDVDLVLTDCLIHPPHVAMSDPYVVDGMKKVNAHGVLCCDLSWLKSTILKGKQEDDFGAFAVPGNTRRAEVKTASRGYVEIGDCVSIGGLGEKVYGRITKLTDDKKCSLRALEWHDQSKCLIDKGDLGMKLDGIALEKMVGEVVLLTSSEFKEVSEGWRLPEDGGGVIYRVKRKN</sequence>
<name>A0A9W7EJ16_9STRA</name>
<evidence type="ECO:0000313" key="1">
    <source>
        <dbReference type="EMBL" id="GMH80778.1"/>
    </source>
</evidence>
<dbReference type="Proteomes" id="UP001162640">
    <property type="component" value="Unassembled WGS sequence"/>
</dbReference>
<accession>A0A9W7EJ16</accession>
<dbReference type="AlphaFoldDB" id="A0A9W7EJ16"/>
<organism evidence="1 2">
    <name type="scientific">Triparma laevis f. inornata</name>
    <dbReference type="NCBI Taxonomy" id="1714386"/>
    <lineage>
        <taxon>Eukaryota</taxon>
        <taxon>Sar</taxon>
        <taxon>Stramenopiles</taxon>
        <taxon>Ochrophyta</taxon>
        <taxon>Bolidophyceae</taxon>
        <taxon>Parmales</taxon>
        <taxon>Triparmaceae</taxon>
        <taxon>Triparma</taxon>
    </lineage>
</organism>
<gene>
    <name evidence="1" type="ORF">TL16_g08690</name>
</gene>
<comment type="caution">
    <text evidence="1">The sequence shown here is derived from an EMBL/GenBank/DDBJ whole genome shotgun (WGS) entry which is preliminary data.</text>
</comment>